<evidence type="ECO:0000256" key="6">
    <source>
        <dbReference type="PROSITE-ProRule" id="PRU00239"/>
    </source>
</evidence>
<feature type="active site" evidence="5 6">
    <location>
        <position position="192"/>
    </location>
</feature>
<evidence type="ECO:0000256" key="3">
    <source>
        <dbReference type="ARBA" id="ARBA00022801"/>
    </source>
</evidence>
<protein>
    <recommendedName>
        <fullName evidence="7">Calpain catalytic domain-containing protein</fullName>
    </recommendedName>
</protein>
<dbReference type="InterPro" id="IPR022683">
    <property type="entry name" value="Calpain_III"/>
</dbReference>
<dbReference type="InterPro" id="IPR022684">
    <property type="entry name" value="Calpain_cysteine_protease"/>
</dbReference>
<feature type="active site" evidence="5 6">
    <location>
        <position position="212"/>
    </location>
</feature>
<dbReference type="GO" id="GO:0008234">
    <property type="term" value="F:cysteine-type peptidase activity"/>
    <property type="evidence" value="ECO:0007669"/>
    <property type="project" value="UniProtKB-UniRule"/>
</dbReference>
<dbReference type="PROSITE" id="PS50203">
    <property type="entry name" value="CALPAIN_CAT"/>
    <property type="match status" value="1"/>
</dbReference>
<dbReference type="InterPro" id="IPR001300">
    <property type="entry name" value="Peptidase_C2_calpain_cat"/>
</dbReference>
<comment type="caution">
    <text evidence="8">The sequence shown here is derived from an EMBL/GenBank/DDBJ whole genome shotgun (WGS) entry which is preliminary data.</text>
</comment>
<evidence type="ECO:0000313" key="8">
    <source>
        <dbReference type="EMBL" id="KAK7504434.1"/>
    </source>
</evidence>
<dbReference type="PANTHER" id="PTHR10183:SF379">
    <property type="entry name" value="CALPAIN-5"/>
    <property type="match status" value="1"/>
</dbReference>
<dbReference type="InterPro" id="IPR000169">
    <property type="entry name" value="Pept_cys_AS"/>
</dbReference>
<reference evidence="8 9" key="1">
    <citation type="journal article" date="2023" name="Sci. Data">
        <title>Genome assembly of the Korean intertidal mud-creeper Batillaria attramentaria.</title>
        <authorList>
            <person name="Patra A.K."/>
            <person name="Ho P.T."/>
            <person name="Jun S."/>
            <person name="Lee S.J."/>
            <person name="Kim Y."/>
            <person name="Won Y.J."/>
        </authorList>
    </citation>
    <scope>NUCLEOTIDE SEQUENCE [LARGE SCALE GENOMIC DNA]</scope>
    <source>
        <strain evidence="8">Wonlab-2016</strain>
    </source>
</reference>
<feature type="domain" description="Calpain catalytic" evidence="7">
    <location>
        <begin position="1"/>
        <end position="269"/>
    </location>
</feature>
<dbReference type="Proteomes" id="UP001519460">
    <property type="component" value="Unassembled WGS sequence"/>
</dbReference>
<dbReference type="CDD" id="cd00044">
    <property type="entry name" value="CysPc"/>
    <property type="match status" value="1"/>
</dbReference>
<evidence type="ECO:0000313" key="9">
    <source>
        <dbReference type="Proteomes" id="UP001519460"/>
    </source>
</evidence>
<dbReference type="Pfam" id="PF00648">
    <property type="entry name" value="Peptidase_C2"/>
    <property type="match status" value="1"/>
</dbReference>
<dbReference type="EMBL" id="JACVVK020000015">
    <property type="protein sequence ID" value="KAK7504434.1"/>
    <property type="molecule type" value="Genomic_DNA"/>
</dbReference>
<dbReference type="Gene3D" id="3.90.70.10">
    <property type="entry name" value="Cysteine proteinases"/>
    <property type="match status" value="1"/>
</dbReference>
<dbReference type="Pfam" id="PF01067">
    <property type="entry name" value="Calpain_III"/>
    <property type="match status" value="2"/>
</dbReference>
<dbReference type="InterPro" id="IPR022682">
    <property type="entry name" value="Calpain_domain_III"/>
</dbReference>
<evidence type="ECO:0000259" key="7">
    <source>
        <dbReference type="PROSITE" id="PS50203"/>
    </source>
</evidence>
<keyword evidence="4 6" id="KW-0788">Thiol protease</keyword>
<gene>
    <name evidence="8" type="ORF">BaRGS_00004300</name>
</gene>
<dbReference type="InterPro" id="IPR038765">
    <property type="entry name" value="Papain-like_cys_pep_sf"/>
</dbReference>
<evidence type="ECO:0000256" key="2">
    <source>
        <dbReference type="ARBA" id="ARBA00022670"/>
    </source>
</evidence>
<feature type="active site" evidence="5 6">
    <location>
        <position position="35"/>
    </location>
</feature>
<sequence length="582" mass="65625">MGLAWKRPKQIRSNPQLYTQGRSLYDVGQGSAGTCWFLATLSTIADKKVLMDKVIPPNSYKLGTPAYDGKFHARFWQFGKWEDVFVDDFLPVVYNDVIWGARNKVDENEMWVSLIEKAFAKYHGSYNAASGGHPGDSYMNLTGGVSENIEHKEVKDNDEFYARIKNAINSGSQVISSVPGKFEGVQGLLGNHAYSMSGTATVKGEKLLRLRNPWGDGTEWKGRWSDGHYNWRGVSPNEVPHADKDDGEFWISFNDFLELFNETTICSLTPDFDRDGRTDRLDYALNIYGQWIGPSAAGFENKLRNPKYGFTVPDKGEDIPVVVQLIQKKQHRKDQTDQIRCDLFKVQGSDGKRAVLENMGENTNSYTNAAQRSFRFRLKGGNYCLVPSAADAGTEREFLIRVFSPVPLTNVRDIGGGLTLLSCELQNSLTYRGRDYPLKFSRVEFGAWKNGENAGGHIGHNKSHDINPQYQITITEYEIPVMFRVLQARDQRPMPIGLWLYSLDPGENIPVTYDQIYEKHKGAVSKVLETIDGEDNKYIRGYDFDATYMLRRGEYLLLVHTDSPGRGGDFTLLIKSSGDVGI</sequence>
<feature type="non-terminal residue" evidence="8">
    <location>
        <position position="582"/>
    </location>
</feature>
<dbReference type="PRINTS" id="PR00704">
    <property type="entry name" value="CALPAIN"/>
</dbReference>
<evidence type="ECO:0000256" key="4">
    <source>
        <dbReference type="ARBA" id="ARBA00022807"/>
    </source>
</evidence>
<evidence type="ECO:0000256" key="5">
    <source>
        <dbReference type="PIRSR" id="PIRSR622684-1"/>
    </source>
</evidence>
<keyword evidence="9" id="KW-1185">Reference proteome</keyword>
<dbReference type="SUPFAM" id="SSF54001">
    <property type="entry name" value="Cysteine proteinases"/>
    <property type="match status" value="1"/>
</dbReference>
<organism evidence="8 9">
    <name type="scientific">Batillaria attramentaria</name>
    <dbReference type="NCBI Taxonomy" id="370345"/>
    <lineage>
        <taxon>Eukaryota</taxon>
        <taxon>Metazoa</taxon>
        <taxon>Spiralia</taxon>
        <taxon>Lophotrochozoa</taxon>
        <taxon>Mollusca</taxon>
        <taxon>Gastropoda</taxon>
        <taxon>Caenogastropoda</taxon>
        <taxon>Sorbeoconcha</taxon>
        <taxon>Cerithioidea</taxon>
        <taxon>Batillariidae</taxon>
        <taxon>Batillaria</taxon>
    </lineage>
</organism>
<evidence type="ECO:0000256" key="1">
    <source>
        <dbReference type="ARBA" id="ARBA00007623"/>
    </source>
</evidence>
<proteinExistence type="inferred from homology"/>
<dbReference type="PANTHER" id="PTHR10183">
    <property type="entry name" value="CALPAIN"/>
    <property type="match status" value="1"/>
</dbReference>
<dbReference type="SMART" id="SM00230">
    <property type="entry name" value="CysPc"/>
    <property type="match status" value="1"/>
</dbReference>
<keyword evidence="3 6" id="KW-0378">Hydrolase</keyword>
<dbReference type="GO" id="GO:0006508">
    <property type="term" value="P:proteolysis"/>
    <property type="evidence" value="ECO:0007669"/>
    <property type="project" value="UniProtKB-KW"/>
</dbReference>
<dbReference type="AlphaFoldDB" id="A0ABD0LYC2"/>
<dbReference type="InterPro" id="IPR036213">
    <property type="entry name" value="Calpain_III_sf"/>
</dbReference>
<comment type="similarity">
    <text evidence="1">Belongs to the peptidase C2 family.</text>
</comment>
<keyword evidence="2 6" id="KW-0645">Protease</keyword>
<dbReference type="SMART" id="SM00720">
    <property type="entry name" value="calpain_III"/>
    <property type="match status" value="1"/>
</dbReference>
<name>A0ABD0LYC2_9CAEN</name>
<dbReference type="Gene3D" id="2.60.120.380">
    <property type="match status" value="2"/>
</dbReference>
<accession>A0ABD0LYC2</accession>
<dbReference type="SUPFAM" id="SSF49758">
    <property type="entry name" value="Calpain large subunit, middle domain (domain III)"/>
    <property type="match status" value="2"/>
</dbReference>
<dbReference type="PROSITE" id="PS00139">
    <property type="entry name" value="THIOL_PROTEASE_CYS"/>
    <property type="match status" value="1"/>
</dbReference>